<dbReference type="InterPro" id="IPR057326">
    <property type="entry name" value="KR_dom"/>
</dbReference>
<organism evidence="4 5">
    <name type="scientific">Janthinobacterium lividum</name>
    <dbReference type="NCBI Taxonomy" id="29581"/>
    <lineage>
        <taxon>Bacteria</taxon>
        <taxon>Pseudomonadati</taxon>
        <taxon>Pseudomonadota</taxon>
        <taxon>Betaproteobacteria</taxon>
        <taxon>Burkholderiales</taxon>
        <taxon>Oxalobacteraceae</taxon>
        <taxon>Janthinobacterium</taxon>
    </lineage>
</organism>
<dbReference type="PANTHER" id="PTHR42879">
    <property type="entry name" value="3-OXOACYL-(ACYL-CARRIER-PROTEIN) REDUCTASE"/>
    <property type="match status" value="1"/>
</dbReference>
<dbReference type="GO" id="GO:0018454">
    <property type="term" value="F:acetoacetyl-CoA reductase activity"/>
    <property type="evidence" value="ECO:0007669"/>
    <property type="project" value="InterPro"/>
</dbReference>
<evidence type="ECO:0000313" key="4">
    <source>
        <dbReference type="EMBL" id="OHV96170.1"/>
    </source>
</evidence>
<dbReference type="NCBIfam" id="NF009464">
    <property type="entry name" value="PRK12824.1"/>
    <property type="match status" value="1"/>
</dbReference>
<evidence type="ECO:0000256" key="2">
    <source>
        <dbReference type="ARBA" id="ARBA00023002"/>
    </source>
</evidence>
<dbReference type="GO" id="GO:0005737">
    <property type="term" value="C:cytoplasm"/>
    <property type="evidence" value="ECO:0007669"/>
    <property type="project" value="InterPro"/>
</dbReference>
<protein>
    <submittedName>
        <fullName evidence="4">Acetoacetyl-CoA reductase</fullName>
    </submittedName>
</protein>
<evidence type="ECO:0000313" key="5">
    <source>
        <dbReference type="Proteomes" id="UP000179840"/>
    </source>
</evidence>
<gene>
    <name evidence="4" type="ORF">AKG95_15275</name>
</gene>
<reference evidence="4 5" key="1">
    <citation type="submission" date="2015-06" db="EMBL/GenBank/DDBJ databases">
        <title>Draft genome sequencing of a biphenyl-degrading bacterium, Janthinobacterium lividum MEG1.</title>
        <authorList>
            <person name="Shimodaira J."/>
            <person name="Hatta T."/>
        </authorList>
    </citation>
    <scope>NUCLEOTIDE SEQUENCE [LARGE SCALE GENOMIC DNA]</scope>
    <source>
        <strain evidence="4 5">MEG1</strain>
    </source>
</reference>
<dbReference type="PRINTS" id="PR00081">
    <property type="entry name" value="GDHRDH"/>
</dbReference>
<dbReference type="GO" id="GO:0042619">
    <property type="term" value="P:poly-hydroxybutyrate biosynthetic process"/>
    <property type="evidence" value="ECO:0007669"/>
    <property type="project" value="InterPro"/>
</dbReference>
<dbReference type="Pfam" id="PF13561">
    <property type="entry name" value="adh_short_C2"/>
    <property type="match status" value="1"/>
</dbReference>
<dbReference type="InterPro" id="IPR002347">
    <property type="entry name" value="SDR_fam"/>
</dbReference>
<proteinExistence type="inferred from homology"/>
<dbReference type="PANTHER" id="PTHR42879:SF2">
    <property type="entry name" value="3-OXOACYL-[ACYL-CARRIER-PROTEIN] REDUCTASE FABG"/>
    <property type="match status" value="1"/>
</dbReference>
<dbReference type="InterPro" id="IPR020904">
    <property type="entry name" value="Sc_DH/Rdtase_CS"/>
</dbReference>
<sequence>MQRTALVTGGTRGLGKAISLALQAGGHRVAAVYHCNADAASTFSEATAIPVFRWDVSDFNACRDGIATVEQQLGPIDILVNNAGITSDALLHRMDPDQWWQVINTNLGSMFNMCRHVMEGMRAREFGRIVNISSVNGEKGQLGQANYAAAKAGILGFSRALALEGARKQITVNAVAPGYCDTEMVAEVAPDVLQKIIAGIPVGRLGTPEDIARLVAFLADDASGFITGATFDVNGGQYMG</sequence>
<dbReference type="SMART" id="SM00822">
    <property type="entry name" value="PKS_KR"/>
    <property type="match status" value="1"/>
</dbReference>
<dbReference type="FunFam" id="3.40.50.720:FF:000173">
    <property type="entry name" value="3-oxoacyl-[acyl-carrier protein] reductase"/>
    <property type="match status" value="1"/>
</dbReference>
<dbReference type="NCBIfam" id="TIGR01829">
    <property type="entry name" value="AcAcCoA_reduct"/>
    <property type="match status" value="1"/>
</dbReference>
<dbReference type="GO" id="GO:0032787">
    <property type="term" value="P:monocarboxylic acid metabolic process"/>
    <property type="evidence" value="ECO:0007669"/>
    <property type="project" value="UniProtKB-ARBA"/>
</dbReference>
<dbReference type="SUPFAM" id="SSF51735">
    <property type="entry name" value="NAD(P)-binding Rossmann-fold domains"/>
    <property type="match status" value="1"/>
</dbReference>
<evidence type="ECO:0000256" key="1">
    <source>
        <dbReference type="ARBA" id="ARBA00006484"/>
    </source>
</evidence>
<comment type="caution">
    <text evidence="4">The sequence shown here is derived from an EMBL/GenBank/DDBJ whole genome shotgun (WGS) entry which is preliminary data.</text>
</comment>
<dbReference type="NCBIfam" id="NF009466">
    <property type="entry name" value="PRK12826.1-2"/>
    <property type="match status" value="1"/>
</dbReference>
<dbReference type="InterPro" id="IPR011283">
    <property type="entry name" value="Acetoacetyl-CoA_reductase"/>
</dbReference>
<dbReference type="InterPro" id="IPR036291">
    <property type="entry name" value="NAD(P)-bd_dom_sf"/>
</dbReference>
<dbReference type="EMBL" id="LFKP01000008">
    <property type="protein sequence ID" value="OHV96170.1"/>
    <property type="molecule type" value="Genomic_DNA"/>
</dbReference>
<dbReference type="Gene3D" id="3.40.50.720">
    <property type="entry name" value="NAD(P)-binding Rossmann-like Domain"/>
    <property type="match status" value="1"/>
</dbReference>
<feature type="domain" description="Ketoreductase" evidence="3">
    <location>
        <begin position="3"/>
        <end position="180"/>
    </location>
</feature>
<dbReference type="PRINTS" id="PR00080">
    <property type="entry name" value="SDRFAMILY"/>
</dbReference>
<dbReference type="AlphaFoldDB" id="A0A1S1U6V3"/>
<dbReference type="PROSITE" id="PS00061">
    <property type="entry name" value="ADH_SHORT"/>
    <property type="match status" value="1"/>
</dbReference>
<evidence type="ECO:0000259" key="3">
    <source>
        <dbReference type="SMART" id="SM00822"/>
    </source>
</evidence>
<name>A0A1S1U6V3_9BURK</name>
<keyword evidence="2" id="KW-0560">Oxidoreductase</keyword>
<comment type="similarity">
    <text evidence="1">Belongs to the short-chain dehydrogenases/reductases (SDR) family.</text>
</comment>
<dbReference type="Proteomes" id="UP000179840">
    <property type="component" value="Unassembled WGS sequence"/>
</dbReference>
<dbReference type="RefSeq" id="WP_071077654.1">
    <property type="nucleotide sequence ID" value="NZ_LFKP01000008.1"/>
</dbReference>
<dbReference type="CDD" id="cd05333">
    <property type="entry name" value="BKR_SDR_c"/>
    <property type="match status" value="1"/>
</dbReference>
<accession>A0A1S1U6V3</accession>
<dbReference type="InterPro" id="IPR050259">
    <property type="entry name" value="SDR"/>
</dbReference>